<dbReference type="Gene3D" id="3.40.50.2300">
    <property type="match status" value="1"/>
</dbReference>
<keyword evidence="2" id="KW-0378">Hydrolase</keyword>
<reference evidence="6" key="2">
    <citation type="journal article" date="2021" name="PeerJ">
        <title>Extensive microbial diversity within the chicken gut microbiome revealed by metagenomics and culture.</title>
        <authorList>
            <person name="Gilroy R."/>
            <person name="Ravi A."/>
            <person name="Getino M."/>
            <person name="Pursley I."/>
            <person name="Horton D.L."/>
            <person name="Alikhan N.F."/>
            <person name="Baker D."/>
            <person name="Gharbi K."/>
            <person name="Hall N."/>
            <person name="Watson M."/>
            <person name="Adriaenssens E.M."/>
            <person name="Foster-Nyarko E."/>
            <person name="Jarju S."/>
            <person name="Secka A."/>
            <person name="Antonio M."/>
            <person name="Oren A."/>
            <person name="Chaudhuri R.R."/>
            <person name="La Ragione R."/>
            <person name="Hildebrand F."/>
            <person name="Pallen M.J."/>
        </authorList>
    </citation>
    <scope>NUCLEOTIDE SEQUENCE</scope>
    <source>
        <strain evidence="6">ChiSjej1B19-7085</strain>
    </source>
</reference>
<evidence type="ECO:0000313" key="6">
    <source>
        <dbReference type="EMBL" id="HIR56780.1"/>
    </source>
</evidence>
<dbReference type="AlphaFoldDB" id="A0A9D1DPS9"/>
<evidence type="ECO:0000256" key="4">
    <source>
        <dbReference type="PIRSR" id="PIRSR617867-1"/>
    </source>
</evidence>
<dbReference type="PANTHER" id="PTHR11717:SF31">
    <property type="entry name" value="LOW MOLECULAR WEIGHT PROTEIN-TYROSINE-PHOSPHATASE ETP-RELATED"/>
    <property type="match status" value="1"/>
</dbReference>
<dbReference type="SMART" id="SM00226">
    <property type="entry name" value="LMWPc"/>
    <property type="match status" value="1"/>
</dbReference>
<dbReference type="EMBL" id="DVHF01000044">
    <property type="protein sequence ID" value="HIR56780.1"/>
    <property type="molecule type" value="Genomic_DNA"/>
</dbReference>
<dbReference type="SUPFAM" id="SSF52788">
    <property type="entry name" value="Phosphotyrosine protein phosphatases I"/>
    <property type="match status" value="1"/>
</dbReference>
<reference evidence="6" key="1">
    <citation type="submission" date="2020-10" db="EMBL/GenBank/DDBJ databases">
        <authorList>
            <person name="Gilroy R."/>
        </authorList>
    </citation>
    <scope>NUCLEOTIDE SEQUENCE</scope>
    <source>
        <strain evidence="6">ChiSjej1B19-7085</strain>
    </source>
</reference>
<evidence type="ECO:0000256" key="1">
    <source>
        <dbReference type="ARBA" id="ARBA00011063"/>
    </source>
</evidence>
<feature type="active site" description="Nucleophile" evidence="4">
    <location>
        <position position="7"/>
    </location>
</feature>
<accession>A0A9D1DPS9</accession>
<keyword evidence="3" id="KW-0904">Protein phosphatase</keyword>
<evidence type="ECO:0000313" key="7">
    <source>
        <dbReference type="Proteomes" id="UP000886785"/>
    </source>
</evidence>
<gene>
    <name evidence="6" type="ORF">IAA54_03860</name>
</gene>
<name>A0A9D1DPS9_9FIRM</name>
<dbReference type="InterPro" id="IPR036196">
    <property type="entry name" value="Ptyr_pPase_sf"/>
</dbReference>
<dbReference type="PANTHER" id="PTHR11717">
    <property type="entry name" value="LOW MOLECULAR WEIGHT PROTEIN TYROSINE PHOSPHATASE"/>
    <property type="match status" value="1"/>
</dbReference>
<dbReference type="InterPro" id="IPR023485">
    <property type="entry name" value="Ptyr_pPase"/>
</dbReference>
<evidence type="ECO:0000256" key="3">
    <source>
        <dbReference type="ARBA" id="ARBA00022912"/>
    </source>
</evidence>
<dbReference type="CDD" id="cd16344">
    <property type="entry name" value="LMWPAP"/>
    <property type="match status" value="1"/>
</dbReference>
<feature type="active site" description="Proton donor" evidence="4">
    <location>
        <position position="109"/>
    </location>
</feature>
<evidence type="ECO:0000259" key="5">
    <source>
        <dbReference type="SMART" id="SM00226"/>
    </source>
</evidence>
<dbReference type="Pfam" id="PF01451">
    <property type="entry name" value="LMWPc"/>
    <property type="match status" value="1"/>
</dbReference>
<dbReference type="Proteomes" id="UP000886785">
    <property type="component" value="Unassembled WGS sequence"/>
</dbReference>
<organism evidence="6 7">
    <name type="scientific">Candidatus Gallacutalibacter pullicola</name>
    <dbReference type="NCBI Taxonomy" id="2840830"/>
    <lineage>
        <taxon>Bacteria</taxon>
        <taxon>Bacillati</taxon>
        <taxon>Bacillota</taxon>
        <taxon>Clostridia</taxon>
        <taxon>Eubacteriales</taxon>
        <taxon>Candidatus Gallacutalibacter</taxon>
    </lineage>
</organism>
<comment type="similarity">
    <text evidence="1">Belongs to the low molecular weight phosphotyrosine protein phosphatase family.</text>
</comment>
<feature type="active site" description="Nucleophile" evidence="4">
    <location>
        <position position="13"/>
    </location>
</feature>
<sequence>MNLIFICTGNTCRSPMAAAIFQKLAAEHGLPVNIRSAGMAAVEGEPASPNAVQACREIGIDLSEHRSRQLRRDDLSWADLFLVMSPSHAAVLTQAGIPTEKIRILDMPDPYGGSLEVYRACRDALTSCLERLAGELSEADHG</sequence>
<evidence type="ECO:0000256" key="2">
    <source>
        <dbReference type="ARBA" id="ARBA00022801"/>
    </source>
</evidence>
<protein>
    <submittedName>
        <fullName evidence="6">Low molecular weight protein arginine phosphatase</fullName>
    </submittedName>
</protein>
<proteinExistence type="inferred from homology"/>
<feature type="domain" description="Phosphotyrosine protein phosphatase I" evidence="5">
    <location>
        <begin position="1"/>
        <end position="135"/>
    </location>
</feature>
<dbReference type="PRINTS" id="PR00719">
    <property type="entry name" value="LMWPTPASE"/>
</dbReference>
<dbReference type="InterPro" id="IPR017867">
    <property type="entry name" value="Tyr_phospatase_low_mol_wt"/>
</dbReference>
<dbReference type="GO" id="GO:0004725">
    <property type="term" value="F:protein tyrosine phosphatase activity"/>
    <property type="evidence" value="ECO:0007669"/>
    <property type="project" value="InterPro"/>
</dbReference>
<comment type="caution">
    <text evidence="6">The sequence shown here is derived from an EMBL/GenBank/DDBJ whole genome shotgun (WGS) entry which is preliminary data.</text>
</comment>
<dbReference type="InterPro" id="IPR050438">
    <property type="entry name" value="LMW_PTPase"/>
</dbReference>